<dbReference type="Pfam" id="PF05615">
    <property type="entry name" value="THOC7"/>
    <property type="match status" value="1"/>
</dbReference>
<feature type="compositionally biased region" description="Polar residues" evidence="6">
    <location>
        <begin position="199"/>
        <end position="211"/>
    </location>
</feature>
<dbReference type="InterPro" id="IPR008501">
    <property type="entry name" value="THOC7/Mft1"/>
</dbReference>
<evidence type="ECO:0000256" key="5">
    <source>
        <dbReference type="SAM" id="Coils"/>
    </source>
</evidence>
<dbReference type="PANTHER" id="PTHR23405:SF5">
    <property type="entry name" value="THO COMPLEX SUBUNIT 7 HOMOLOG"/>
    <property type="match status" value="1"/>
</dbReference>
<reference evidence="7" key="1">
    <citation type="submission" date="2022-11" db="UniProtKB">
        <authorList>
            <consortium name="EnsemblMetazoa"/>
        </authorList>
    </citation>
    <scope>IDENTIFICATION</scope>
</reference>
<keyword evidence="3 5" id="KW-0175">Coiled coil</keyword>
<dbReference type="Proteomes" id="UP000887568">
    <property type="component" value="Unplaced"/>
</dbReference>
<dbReference type="OrthoDB" id="205166at2759"/>
<dbReference type="AlphaFoldDB" id="A0A913ZRL6"/>
<evidence type="ECO:0000313" key="8">
    <source>
        <dbReference type="Proteomes" id="UP000887568"/>
    </source>
</evidence>
<dbReference type="EnsemblMetazoa" id="XM_038198364.1">
    <property type="protein sequence ID" value="XP_038054292.1"/>
    <property type="gene ID" value="LOC119726617"/>
</dbReference>
<dbReference type="GO" id="GO:0006406">
    <property type="term" value="P:mRNA export from nucleus"/>
    <property type="evidence" value="ECO:0007669"/>
    <property type="project" value="TreeGrafter"/>
</dbReference>
<proteinExistence type="inferred from homology"/>
<sequence length="211" mass="24825">MRKMATVTDDEVIRRRLLIEGESGGDDRRINTLLRMFIKWCNSDTSDEESLATYQKMQSILAQVEFAMEKTQLIHDMNTKEMTNYEELYSEIEQSIKEAYAKISACKLQVQDAKRVRKNRQEYDALAKVIKNQPDRKESMKKLEDLDRELSNLKHSKQTLEQKLEDRRKQFHVLISSIQELQRILEEDDKGKEVPMETTLDSSMDTSLNEK</sequence>
<dbReference type="GeneID" id="119726617"/>
<feature type="coiled-coil region" evidence="5">
    <location>
        <begin position="136"/>
        <end position="170"/>
    </location>
</feature>
<evidence type="ECO:0000256" key="6">
    <source>
        <dbReference type="SAM" id="MobiDB-lite"/>
    </source>
</evidence>
<dbReference type="RefSeq" id="XP_038054292.1">
    <property type="nucleotide sequence ID" value="XM_038198364.1"/>
</dbReference>
<evidence type="ECO:0008006" key="9">
    <source>
        <dbReference type="Google" id="ProtNLM"/>
    </source>
</evidence>
<dbReference type="GO" id="GO:0000445">
    <property type="term" value="C:THO complex part of transcription export complex"/>
    <property type="evidence" value="ECO:0007669"/>
    <property type="project" value="InterPro"/>
</dbReference>
<organism evidence="7 8">
    <name type="scientific">Patiria miniata</name>
    <name type="common">Bat star</name>
    <name type="synonym">Asterina miniata</name>
    <dbReference type="NCBI Taxonomy" id="46514"/>
    <lineage>
        <taxon>Eukaryota</taxon>
        <taxon>Metazoa</taxon>
        <taxon>Echinodermata</taxon>
        <taxon>Eleutherozoa</taxon>
        <taxon>Asterozoa</taxon>
        <taxon>Asteroidea</taxon>
        <taxon>Valvatacea</taxon>
        <taxon>Valvatida</taxon>
        <taxon>Asterinidae</taxon>
        <taxon>Patiria</taxon>
    </lineage>
</organism>
<evidence type="ECO:0000256" key="2">
    <source>
        <dbReference type="ARBA" id="ARBA00006482"/>
    </source>
</evidence>
<evidence type="ECO:0000256" key="3">
    <source>
        <dbReference type="ARBA" id="ARBA00023054"/>
    </source>
</evidence>
<comment type="subcellular location">
    <subcellularLocation>
        <location evidence="1">Nucleus</location>
    </subcellularLocation>
</comment>
<evidence type="ECO:0000256" key="4">
    <source>
        <dbReference type="ARBA" id="ARBA00023242"/>
    </source>
</evidence>
<accession>A0A913ZRL6</accession>
<dbReference type="PANTHER" id="PTHR23405">
    <property type="entry name" value="MAINTENANCE OF KILLER 16 MAK16 PROTEIN-RELATED"/>
    <property type="match status" value="1"/>
</dbReference>
<protein>
    <recommendedName>
        <fullName evidence="9">THO complex subunit 7 homolog</fullName>
    </recommendedName>
</protein>
<dbReference type="GO" id="GO:0006397">
    <property type="term" value="P:mRNA processing"/>
    <property type="evidence" value="ECO:0007669"/>
    <property type="project" value="InterPro"/>
</dbReference>
<name>A0A913ZRL6_PATMI</name>
<feature type="region of interest" description="Disordered" evidence="6">
    <location>
        <begin position="187"/>
        <end position="211"/>
    </location>
</feature>
<evidence type="ECO:0000256" key="1">
    <source>
        <dbReference type="ARBA" id="ARBA00004123"/>
    </source>
</evidence>
<keyword evidence="4" id="KW-0539">Nucleus</keyword>
<evidence type="ECO:0000313" key="7">
    <source>
        <dbReference type="EnsemblMetazoa" id="XP_038054292.1"/>
    </source>
</evidence>
<keyword evidence="8" id="KW-1185">Reference proteome</keyword>
<dbReference type="OMA" id="WANSKND"/>
<comment type="similarity">
    <text evidence="2">Belongs to the THOC7 family.</text>
</comment>